<dbReference type="Pfam" id="PF18029">
    <property type="entry name" value="Glyoxalase_6"/>
    <property type="match status" value="1"/>
</dbReference>
<keyword evidence="2" id="KW-0456">Lyase</keyword>
<accession>A0ABU1JB62</accession>
<keyword evidence="3" id="KW-1185">Reference proteome</keyword>
<dbReference type="GO" id="GO:0016829">
    <property type="term" value="F:lyase activity"/>
    <property type="evidence" value="ECO:0007669"/>
    <property type="project" value="UniProtKB-KW"/>
</dbReference>
<evidence type="ECO:0000313" key="3">
    <source>
        <dbReference type="Proteomes" id="UP001185069"/>
    </source>
</evidence>
<proteinExistence type="predicted"/>
<comment type="caution">
    <text evidence="2">The sequence shown here is derived from an EMBL/GenBank/DDBJ whole genome shotgun (WGS) entry which is preliminary data.</text>
</comment>
<evidence type="ECO:0000259" key="1">
    <source>
        <dbReference type="PROSITE" id="PS51819"/>
    </source>
</evidence>
<protein>
    <submittedName>
        <fullName evidence="2">Enzyme related to lactoylglutathione lyase</fullName>
    </submittedName>
</protein>
<dbReference type="Proteomes" id="UP001185069">
    <property type="component" value="Unassembled WGS sequence"/>
</dbReference>
<sequence>MDALPDEPPGTPAASTRPAGIARLIVSVARLDPALVFYRDLLGLPVRRRSGDFVWLETGDGVELLLHQRPSAASDAAVSIGFGITGLDAVVRRWIALGGAVIDPPAAQPWGERMAVLRDADGHVVCLCEL</sequence>
<name>A0ABU1JB62_9MICC</name>
<dbReference type="Gene3D" id="3.10.180.10">
    <property type="entry name" value="2,3-Dihydroxybiphenyl 1,2-Dioxygenase, domain 1"/>
    <property type="match status" value="1"/>
</dbReference>
<organism evidence="2 3">
    <name type="scientific">Arthrobacter russicus</name>
    <dbReference type="NCBI Taxonomy" id="172040"/>
    <lineage>
        <taxon>Bacteria</taxon>
        <taxon>Bacillati</taxon>
        <taxon>Actinomycetota</taxon>
        <taxon>Actinomycetes</taxon>
        <taxon>Micrococcales</taxon>
        <taxon>Micrococcaceae</taxon>
        <taxon>Arthrobacter</taxon>
    </lineage>
</organism>
<dbReference type="RefSeq" id="WP_309798161.1">
    <property type="nucleotide sequence ID" value="NZ_BAAAHY010000005.1"/>
</dbReference>
<dbReference type="EMBL" id="JAVDQF010000001">
    <property type="protein sequence ID" value="MDR6269663.1"/>
    <property type="molecule type" value="Genomic_DNA"/>
</dbReference>
<evidence type="ECO:0000313" key="2">
    <source>
        <dbReference type="EMBL" id="MDR6269663.1"/>
    </source>
</evidence>
<dbReference type="SUPFAM" id="SSF54593">
    <property type="entry name" value="Glyoxalase/Bleomycin resistance protein/Dihydroxybiphenyl dioxygenase"/>
    <property type="match status" value="1"/>
</dbReference>
<dbReference type="InterPro" id="IPR041581">
    <property type="entry name" value="Glyoxalase_6"/>
</dbReference>
<dbReference type="PROSITE" id="PS51819">
    <property type="entry name" value="VOC"/>
    <property type="match status" value="1"/>
</dbReference>
<dbReference type="InterPro" id="IPR037523">
    <property type="entry name" value="VOC_core"/>
</dbReference>
<feature type="domain" description="VOC" evidence="1">
    <location>
        <begin position="20"/>
        <end position="130"/>
    </location>
</feature>
<gene>
    <name evidence="2" type="ORF">JOE69_001901</name>
</gene>
<dbReference type="InterPro" id="IPR029068">
    <property type="entry name" value="Glyas_Bleomycin-R_OHBP_Dase"/>
</dbReference>
<reference evidence="2 3" key="1">
    <citation type="submission" date="2023-07" db="EMBL/GenBank/DDBJ databases">
        <title>Sequencing the genomes of 1000 actinobacteria strains.</title>
        <authorList>
            <person name="Klenk H.-P."/>
        </authorList>
    </citation>
    <scope>NUCLEOTIDE SEQUENCE [LARGE SCALE GENOMIC DNA]</scope>
    <source>
        <strain evidence="2 3">DSM 14555</strain>
    </source>
</reference>